<sequence>MKYEFKGIVRGTFSQYQTFGCVDNPVVVFSSNDLHEMLDGLALDEFIFVLKTNGRRIKDPVRYIKRLGLNFRNYTREGADEYEQAVVA</sequence>
<comment type="caution">
    <text evidence="1">The sequence shown here is derived from an EMBL/GenBank/DDBJ whole genome shotgun (WGS) entry which is preliminary data.</text>
</comment>
<reference evidence="1 2" key="1">
    <citation type="submission" date="2018-05" db="EMBL/GenBank/DDBJ databases">
        <title>Freshwater and sediment microbial communities from various areas in North America, analyzing microbe dynamics in response to fracking.</title>
        <authorList>
            <person name="Lamendella R."/>
        </authorList>
    </citation>
    <scope>NUCLEOTIDE SEQUENCE [LARGE SCALE GENOMIC DNA]</scope>
    <source>
        <strain evidence="1 2">DB-3</strain>
    </source>
</reference>
<organism evidence="1 2">
    <name type="scientific">Paenibacillus pabuli</name>
    <dbReference type="NCBI Taxonomy" id="1472"/>
    <lineage>
        <taxon>Bacteria</taxon>
        <taxon>Bacillati</taxon>
        <taxon>Bacillota</taxon>
        <taxon>Bacilli</taxon>
        <taxon>Bacillales</taxon>
        <taxon>Paenibacillaceae</taxon>
        <taxon>Paenibacillus</taxon>
    </lineage>
</organism>
<gene>
    <name evidence="1" type="ORF">DET56_109228</name>
</gene>
<protein>
    <submittedName>
        <fullName evidence="1">Uncharacterized protein</fullName>
    </submittedName>
</protein>
<proteinExistence type="predicted"/>
<name>A0A855XW75_9BACL</name>
<dbReference type="RefSeq" id="WP_110000764.1">
    <property type="nucleotide sequence ID" value="NZ_QGTZ01000009.1"/>
</dbReference>
<evidence type="ECO:0000313" key="2">
    <source>
        <dbReference type="Proteomes" id="UP000247078"/>
    </source>
</evidence>
<dbReference type="AlphaFoldDB" id="A0A855XW75"/>
<dbReference type="Proteomes" id="UP000247078">
    <property type="component" value="Unassembled WGS sequence"/>
</dbReference>
<accession>A0A855XW75</accession>
<evidence type="ECO:0000313" key="1">
    <source>
        <dbReference type="EMBL" id="PWW37342.1"/>
    </source>
</evidence>
<dbReference type="EMBL" id="QGTZ01000009">
    <property type="protein sequence ID" value="PWW37342.1"/>
    <property type="molecule type" value="Genomic_DNA"/>
</dbReference>